<protein>
    <submittedName>
        <fullName evidence="1">Uncharacterized protein</fullName>
    </submittedName>
</protein>
<evidence type="ECO:0000313" key="1">
    <source>
        <dbReference type="EMBL" id="PQJ52891.1"/>
    </source>
</evidence>
<dbReference type="OrthoDB" id="5588953at2"/>
<reference evidence="1 2" key="1">
    <citation type="submission" date="2016-12" db="EMBL/GenBank/DDBJ databases">
        <title>Diversity of luminous bacteria.</title>
        <authorList>
            <person name="Yoshizawa S."/>
            <person name="Kogure K."/>
        </authorList>
    </citation>
    <scope>NUCLEOTIDE SEQUENCE [LARGE SCALE GENOMIC DNA]</scope>
    <source>
        <strain evidence="1 2">SA4-48</strain>
    </source>
</reference>
<organism evidence="1 2">
    <name type="scientific">Psychrosphaera saromensis</name>
    <dbReference type="NCBI Taxonomy" id="716813"/>
    <lineage>
        <taxon>Bacteria</taxon>
        <taxon>Pseudomonadati</taxon>
        <taxon>Pseudomonadota</taxon>
        <taxon>Gammaproteobacteria</taxon>
        <taxon>Alteromonadales</taxon>
        <taxon>Pseudoalteromonadaceae</taxon>
        <taxon>Psychrosphaera</taxon>
    </lineage>
</organism>
<dbReference type="SUPFAM" id="SSF64518">
    <property type="entry name" value="Phase 1 flagellin"/>
    <property type="match status" value="1"/>
</dbReference>
<proteinExistence type="predicted"/>
<comment type="caution">
    <text evidence="1">The sequence shown here is derived from an EMBL/GenBank/DDBJ whole genome shotgun (WGS) entry which is preliminary data.</text>
</comment>
<name>A0A2S7UUD2_9GAMM</name>
<dbReference type="EMBL" id="MSCH01000003">
    <property type="protein sequence ID" value="PQJ52891.1"/>
    <property type="molecule type" value="Genomic_DNA"/>
</dbReference>
<dbReference type="RefSeq" id="WP_105051366.1">
    <property type="nucleotide sequence ID" value="NZ_BMYG01000010.1"/>
</dbReference>
<sequence length="99" mass="10786">MQIDQVPSAFNSGSTGIKKAEQGVDEAAVQINRLNIEQQKVQDVKADNKEQIDAIEARPQADLSEEAVKLVVNEHLAKANTKTIKTADEMIGTLIDTKV</sequence>
<dbReference type="Proteomes" id="UP000239007">
    <property type="component" value="Unassembled WGS sequence"/>
</dbReference>
<accession>A0A2S7UUD2</accession>
<evidence type="ECO:0000313" key="2">
    <source>
        <dbReference type="Proteomes" id="UP000239007"/>
    </source>
</evidence>
<dbReference type="AlphaFoldDB" id="A0A2S7UUD2"/>
<gene>
    <name evidence="1" type="ORF">BTO11_03970</name>
</gene>
<keyword evidence="2" id="KW-1185">Reference proteome</keyword>